<feature type="non-terminal residue" evidence="10">
    <location>
        <position position="1"/>
    </location>
</feature>
<comment type="similarity">
    <text evidence="1">Belongs to the beta type-B retroviral polymerase family. HERV class-II K(HML-2) pol subfamily.</text>
</comment>
<keyword evidence="7" id="KW-0378">Hydrolase</keyword>
<dbReference type="PANTHER" id="PTHR41694:SF3">
    <property type="entry name" value="RNA-DIRECTED DNA POLYMERASE-RELATED"/>
    <property type="match status" value="1"/>
</dbReference>
<evidence type="ECO:0000256" key="4">
    <source>
        <dbReference type="ARBA" id="ARBA00022695"/>
    </source>
</evidence>
<organism evidence="10 11">
    <name type="scientific">Aegotheles bennettii</name>
    <dbReference type="NCBI Taxonomy" id="48278"/>
    <lineage>
        <taxon>Eukaryota</taxon>
        <taxon>Metazoa</taxon>
        <taxon>Chordata</taxon>
        <taxon>Craniata</taxon>
        <taxon>Vertebrata</taxon>
        <taxon>Euteleostomi</taxon>
        <taxon>Archelosauria</taxon>
        <taxon>Archosauria</taxon>
        <taxon>Dinosauria</taxon>
        <taxon>Saurischia</taxon>
        <taxon>Theropoda</taxon>
        <taxon>Coelurosauria</taxon>
        <taxon>Aves</taxon>
        <taxon>Neognathae</taxon>
        <taxon>Neoaves</taxon>
        <taxon>Strisores</taxon>
        <taxon>Caprimulgiformes</taxon>
        <taxon>Aegothelidae</taxon>
        <taxon>Aegotheles</taxon>
    </lineage>
</organism>
<evidence type="ECO:0000256" key="3">
    <source>
        <dbReference type="ARBA" id="ARBA00022679"/>
    </source>
</evidence>
<accession>A0A7K6UAU0</accession>
<dbReference type="InterPro" id="IPR043502">
    <property type="entry name" value="DNA/RNA_pol_sf"/>
</dbReference>
<dbReference type="OrthoDB" id="6773263at2759"/>
<keyword evidence="8" id="KW-0695">RNA-directed DNA polymerase</keyword>
<dbReference type="Gene3D" id="3.30.70.270">
    <property type="match status" value="1"/>
</dbReference>
<feature type="domain" description="Reverse transcriptase" evidence="9">
    <location>
        <begin position="1"/>
        <end position="92"/>
    </location>
</feature>
<protein>
    <recommendedName>
        <fullName evidence="2">ribonuclease H</fullName>
        <ecNumber evidence="2">3.1.26.4</ecNumber>
    </recommendedName>
</protein>
<gene>
    <name evidence="10" type="primary">Ervk8_0</name>
    <name evidence="10" type="ORF">AEGBEN_R14768</name>
</gene>
<sequence>DCFFTIPVHSDDYQKFAFSVPSVNNNEPMKRYHWVRLPQDMKNSPITCQTYVAWALAPVRKALSDLSFYHYMDDILIAGKQINADQLMAGLE</sequence>
<proteinExistence type="inferred from homology"/>
<dbReference type="Gene3D" id="3.10.10.10">
    <property type="entry name" value="HIV Type 1 Reverse Transcriptase, subunit A, domain 1"/>
    <property type="match status" value="1"/>
</dbReference>
<keyword evidence="11" id="KW-1185">Reference proteome</keyword>
<dbReference type="Pfam" id="PF00078">
    <property type="entry name" value="RVT_1"/>
    <property type="match status" value="1"/>
</dbReference>
<evidence type="ECO:0000256" key="1">
    <source>
        <dbReference type="ARBA" id="ARBA00010879"/>
    </source>
</evidence>
<keyword evidence="6" id="KW-0255">Endonuclease</keyword>
<evidence type="ECO:0000313" key="10">
    <source>
        <dbReference type="EMBL" id="NWX19305.1"/>
    </source>
</evidence>
<keyword evidence="5" id="KW-0540">Nuclease</keyword>
<dbReference type="Proteomes" id="UP000559068">
    <property type="component" value="Unassembled WGS sequence"/>
</dbReference>
<dbReference type="GO" id="GO:0003964">
    <property type="term" value="F:RNA-directed DNA polymerase activity"/>
    <property type="evidence" value="ECO:0007669"/>
    <property type="project" value="UniProtKB-KW"/>
</dbReference>
<dbReference type="EC" id="3.1.26.4" evidence="2"/>
<dbReference type="InterPro" id="IPR000477">
    <property type="entry name" value="RT_dom"/>
</dbReference>
<comment type="caution">
    <text evidence="10">The sequence shown here is derived from an EMBL/GenBank/DDBJ whole genome shotgun (WGS) entry which is preliminary data.</text>
</comment>
<dbReference type="PROSITE" id="PS50878">
    <property type="entry name" value="RT_POL"/>
    <property type="match status" value="1"/>
</dbReference>
<dbReference type="SUPFAM" id="SSF56672">
    <property type="entry name" value="DNA/RNA polymerases"/>
    <property type="match status" value="1"/>
</dbReference>
<dbReference type="PANTHER" id="PTHR41694">
    <property type="entry name" value="ENDOGENOUS RETROVIRUS GROUP K MEMBER POL PROTEIN"/>
    <property type="match status" value="1"/>
</dbReference>
<dbReference type="GO" id="GO:0004523">
    <property type="term" value="F:RNA-DNA hybrid ribonuclease activity"/>
    <property type="evidence" value="ECO:0007669"/>
    <property type="project" value="UniProtKB-EC"/>
</dbReference>
<keyword evidence="4" id="KW-0548">Nucleotidyltransferase</keyword>
<evidence type="ECO:0000256" key="5">
    <source>
        <dbReference type="ARBA" id="ARBA00022722"/>
    </source>
</evidence>
<evidence type="ECO:0000256" key="6">
    <source>
        <dbReference type="ARBA" id="ARBA00022759"/>
    </source>
</evidence>
<evidence type="ECO:0000256" key="8">
    <source>
        <dbReference type="ARBA" id="ARBA00022918"/>
    </source>
</evidence>
<feature type="non-terminal residue" evidence="10">
    <location>
        <position position="92"/>
    </location>
</feature>
<evidence type="ECO:0000313" key="11">
    <source>
        <dbReference type="Proteomes" id="UP000559068"/>
    </source>
</evidence>
<name>A0A7K6UAU0_9AVES</name>
<dbReference type="InterPro" id="IPR043128">
    <property type="entry name" value="Rev_trsase/Diguanyl_cyclase"/>
</dbReference>
<evidence type="ECO:0000259" key="9">
    <source>
        <dbReference type="PROSITE" id="PS50878"/>
    </source>
</evidence>
<evidence type="ECO:0000256" key="2">
    <source>
        <dbReference type="ARBA" id="ARBA00012180"/>
    </source>
</evidence>
<reference evidence="10 11" key="1">
    <citation type="submission" date="2019-09" db="EMBL/GenBank/DDBJ databases">
        <title>Bird 10,000 Genomes (B10K) Project - Family phase.</title>
        <authorList>
            <person name="Zhang G."/>
        </authorList>
    </citation>
    <scope>NUCLEOTIDE SEQUENCE [LARGE SCALE GENOMIC DNA]</scope>
    <source>
        <strain evidence="10">B10K-DU-029-76</strain>
        <tissue evidence="10">Heart</tissue>
    </source>
</reference>
<evidence type="ECO:0000256" key="7">
    <source>
        <dbReference type="ARBA" id="ARBA00022801"/>
    </source>
</evidence>
<dbReference type="GO" id="GO:0035613">
    <property type="term" value="F:RNA stem-loop binding"/>
    <property type="evidence" value="ECO:0007669"/>
    <property type="project" value="TreeGrafter"/>
</dbReference>
<keyword evidence="3" id="KW-0808">Transferase</keyword>
<dbReference type="AlphaFoldDB" id="A0A7K6UAU0"/>
<dbReference type="EMBL" id="VZRW01008448">
    <property type="protein sequence ID" value="NWX19305.1"/>
    <property type="molecule type" value="Genomic_DNA"/>
</dbReference>